<dbReference type="Gene3D" id="3.30.1360.70">
    <property type="entry name" value="Arginyl tRNA synthetase N-terminal domain"/>
    <property type="match status" value="1"/>
</dbReference>
<dbReference type="AlphaFoldDB" id="A0A4R2NMV3"/>
<dbReference type="HAMAP" id="MF_00123">
    <property type="entry name" value="Arg_tRNA_synth"/>
    <property type="match status" value="1"/>
</dbReference>
<dbReference type="PROSITE" id="PS00178">
    <property type="entry name" value="AA_TRNA_LIGASE_I"/>
    <property type="match status" value="1"/>
</dbReference>
<evidence type="ECO:0000256" key="10">
    <source>
        <dbReference type="ARBA" id="ARBA00049339"/>
    </source>
</evidence>
<comment type="caution">
    <text evidence="15">The sequence shown here is derived from an EMBL/GenBank/DDBJ whole genome shotgun (WGS) entry which is preliminary data.</text>
</comment>
<comment type="subunit">
    <text evidence="3 11">Monomer.</text>
</comment>
<dbReference type="FunFam" id="3.30.1360.70:FF:000003">
    <property type="entry name" value="Arginine--tRNA ligase"/>
    <property type="match status" value="1"/>
</dbReference>
<dbReference type="InterPro" id="IPR014729">
    <property type="entry name" value="Rossmann-like_a/b/a_fold"/>
</dbReference>
<dbReference type="Pfam" id="PF05746">
    <property type="entry name" value="DALR_1"/>
    <property type="match status" value="1"/>
</dbReference>
<dbReference type="Pfam" id="PF00750">
    <property type="entry name" value="tRNA-synt_1d"/>
    <property type="match status" value="1"/>
</dbReference>
<dbReference type="InterPro" id="IPR008909">
    <property type="entry name" value="DALR_anticod-bd"/>
</dbReference>
<organism evidence="15 16">
    <name type="scientific">Scopulibacillus darangshiensis</name>
    <dbReference type="NCBI Taxonomy" id="442528"/>
    <lineage>
        <taxon>Bacteria</taxon>
        <taxon>Bacillati</taxon>
        <taxon>Bacillota</taxon>
        <taxon>Bacilli</taxon>
        <taxon>Bacillales</taxon>
        <taxon>Sporolactobacillaceae</taxon>
        <taxon>Scopulibacillus</taxon>
    </lineage>
</organism>
<accession>A0A4R2NMV3</accession>
<dbReference type="GO" id="GO:0005524">
    <property type="term" value="F:ATP binding"/>
    <property type="evidence" value="ECO:0007669"/>
    <property type="project" value="UniProtKB-UniRule"/>
</dbReference>
<reference evidence="15 16" key="1">
    <citation type="submission" date="2019-03" db="EMBL/GenBank/DDBJ databases">
        <title>Genomic Encyclopedia of Type Strains, Phase IV (KMG-IV): sequencing the most valuable type-strain genomes for metagenomic binning, comparative biology and taxonomic classification.</title>
        <authorList>
            <person name="Goeker M."/>
        </authorList>
    </citation>
    <scope>NUCLEOTIDE SEQUENCE [LARGE SCALE GENOMIC DNA]</scope>
    <source>
        <strain evidence="15 16">DSM 19377</strain>
    </source>
</reference>
<evidence type="ECO:0000313" key="16">
    <source>
        <dbReference type="Proteomes" id="UP000295416"/>
    </source>
</evidence>
<dbReference type="NCBIfam" id="TIGR00456">
    <property type="entry name" value="argS"/>
    <property type="match status" value="1"/>
</dbReference>
<protein>
    <recommendedName>
        <fullName evidence="11">Arginine--tRNA ligase</fullName>
        <ecNumber evidence="11">6.1.1.19</ecNumber>
    </recommendedName>
    <alternativeName>
        <fullName evidence="11">Arginyl-tRNA synthetase</fullName>
        <shortName evidence="11">ArgRS</shortName>
    </alternativeName>
</protein>
<dbReference type="FunFam" id="3.40.50.620:FF:000062">
    <property type="entry name" value="Arginine--tRNA ligase"/>
    <property type="match status" value="1"/>
</dbReference>
<dbReference type="InterPro" id="IPR035684">
    <property type="entry name" value="ArgRS_core"/>
</dbReference>
<evidence type="ECO:0000256" key="5">
    <source>
        <dbReference type="ARBA" id="ARBA00022598"/>
    </source>
</evidence>
<dbReference type="OrthoDB" id="9805987at2"/>
<feature type="domain" description="DALR anticodon binding" evidence="13">
    <location>
        <begin position="437"/>
        <end position="556"/>
    </location>
</feature>
<dbReference type="CDD" id="cd07956">
    <property type="entry name" value="Anticodon_Ia_Arg"/>
    <property type="match status" value="1"/>
</dbReference>
<evidence type="ECO:0000256" key="3">
    <source>
        <dbReference type="ARBA" id="ARBA00011245"/>
    </source>
</evidence>
<evidence type="ECO:0000313" key="15">
    <source>
        <dbReference type="EMBL" id="TCP23019.1"/>
    </source>
</evidence>
<dbReference type="SMART" id="SM00836">
    <property type="entry name" value="DALR_1"/>
    <property type="match status" value="1"/>
</dbReference>
<dbReference type="PRINTS" id="PR01038">
    <property type="entry name" value="TRNASYNTHARG"/>
</dbReference>
<evidence type="ECO:0000256" key="12">
    <source>
        <dbReference type="RuleBase" id="RU363038"/>
    </source>
</evidence>
<evidence type="ECO:0000256" key="9">
    <source>
        <dbReference type="ARBA" id="ARBA00023146"/>
    </source>
</evidence>
<dbReference type="Pfam" id="PF03485">
    <property type="entry name" value="Arg_tRNA_synt_N"/>
    <property type="match status" value="1"/>
</dbReference>
<dbReference type="InterPro" id="IPR001412">
    <property type="entry name" value="aa-tRNA-synth_I_CS"/>
</dbReference>
<evidence type="ECO:0000256" key="6">
    <source>
        <dbReference type="ARBA" id="ARBA00022741"/>
    </source>
</evidence>
<keyword evidence="4 11" id="KW-0963">Cytoplasm</keyword>
<dbReference type="FunFam" id="1.10.730.10:FF:000008">
    <property type="entry name" value="Arginine--tRNA ligase"/>
    <property type="match status" value="1"/>
</dbReference>
<feature type="domain" description="Arginyl tRNA synthetase N-terminal" evidence="14">
    <location>
        <begin position="9"/>
        <end position="95"/>
    </location>
</feature>
<proteinExistence type="inferred from homology"/>
<evidence type="ECO:0000256" key="8">
    <source>
        <dbReference type="ARBA" id="ARBA00022917"/>
    </source>
</evidence>
<evidence type="ECO:0000256" key="2">
    <source>
        <dbReference type="ARBA" id="ARBA00005594"/>
    </source>
</evidence>
<dbReference type="PANTHER" id="PTHR11956:SF5">
    <property type="entry name" value="ARGININE--TRNA LIGASE, CYTOPLASMIC"/>
    <property type="match status" value="1"/>
</dbReference>
<dbReference type="GO" id="GO:0006420">
    <property type="term" value="P:arginyl-tRNA aminoacylation"/>
    <property type="evidence" value="ECO:0007669"/>
    <property type="project" value="UniProtKB-UniRule"/>
</dbReference>
<keyword evidence="9 11" id="KW-0030">Aminoacyl-tRNA synthetase</keyword>
<dbReference type="InterPro" id="IPR001278">
    <property type="entry name" value="Arg-tRNA-ligase"/>
</dbReference>
<dbReference type="GO" id="GO:0005737">
    <property type="term" value="C:cytoplasm"/>
    <property type="evidence" value="ECO:0007669"/>
    <property type="project" value="UniProtKB-SubCell"/>
</dbReference>
<comment type="catalytic activity">
    <reaction evidence="10 11">
        <text>tRNA(Arg) + L-arginine + ATP = L-arginyl-tRNA(Arg) + AMP + diphosphate</text>
        <dbReference type="Rhea" id="RHEA:20301"/>
        <dbReference type="Rhea" id="RHEA-COMP:9658"/>
        <dbReference type="Rhea" id="RHEA-COMP:9673"/>
        <dbReference type="ChEBI" id="CHEBI:30616"/>
        <dbReference type="ChEBI" id="CHEBI:32682"/>
        <dbReference type="ChEBI" id="CHEBI:33019"/>
        <dbReference type="ChEBI" id="CHEBI:78442"/>
        <dbReference type="ChEBI" id="CHEBI:78513"/>
        <dbReference type="ChEBI" id="CHEBI:456215"/>
        <dbReference type="EC" id="6.1.1.19"/>
    </reaction>
</comment>
<evidence type="ECO:0000259" key="13">
    <source>
        <dbReference type="SMART" id="SM00836"/>
    </source>
</evidence>
<evidence type="ECO:0000256" key="11">
    <source>
        <dbReference type="HAMAP-Rule" id="MF_00123"/>
    </source>
</evidence>
<evidence type="ECO:0000259" key="14">
    <source>
        <dbReference type="SMART" id="SM01016"/>
    </source>
</evidence>
<dbReference type="RefSeq" id="WP_132747443.1">
    <property type="nucleotide sequence ID" value="NZ_SLXK01000033.1"/>
</dbReference>
<keyword evidence="8 11" id="KW-0648">Protein biosynthesis</keyword>
<keyword evidence="5 11" id="KW-0436">Ligase</keyword>
<evidence type="ECO:0000256" key="1">
    <source>
        <dbReference type="ARBA" id="ARBA00004496"/>
    </source>
</evidence>
<dbReference type="SUPFAM" id="SSF52374">
    <property type="entry name" value="Nucleotidylyl transferase"/>
    <property type="match status" value="1"/>
</dbReference>
<dbReference type="CDD" id="cd00671">
    <property type="entry name" value="ArgRS_core"/>
    <property type="match status" value="1"/>
</dbReference>
<dbReference type="InterPro" id="IPR005148">
    <property type="entry name" value="Arg-tRNA-synth_N"/>
</dbReference>
<keyword evidence="7 11" id="KW-0067">ATP-binding</keyword>
<evidence type="ECO:0000256" key="4">
    <source>
        <dbReference type="ARBA" id="ARBA00022490"/>
    </source>
</evidence>
<dbReference type="Gene3D" id="3.40.50.620">
    <property type="entry name" value="HUPs"/>
    <property type="match status" value="1"/>
</dbReference>
<keyword evidence="6 11" id="KW-0547">Nucleotide-binding</keyword>
<dbReference type="EC" id="6.1.1.19" evidence="11"/>
<comment type="similarity">
    <text evidence="2 11 12">Belongs to the class-I aminoacyl-tRNA synthetase family.</text>
</comment>
<sequence>MTVVEKVKQHLKREIAHAVVKANIARESELPEVILELPKDKAHGDFATNMAMQLARIAKKAPRQIAEEMVKHIDREKAHIKDIEIAGPGFINFFLDNSYLTDLIPMILSDADGYGATQYGSGRKVQIEFVSANPTGSLHLGHARGAAVGDTLIRILNKAGYNASPEYYINDAGNQIDNLARSIEARYFQALGIDKEMPADGYQGKDIIALGQQLAGEHGEALTQKDSDERITFFRNLGVNQLIEKIKTDLSDFRVTFDEWFSETSLYKSGEIDKVLEKLKGNGHTYEKEGALWFASTKFGDDKDRVLIKSDGSYTYLTPDIAYHLNKLERGFDQLINIWGADHHGYIPRMKAAIEALGFERDRLEVQIIQLVNLFKDGEKVKMSKRTGKAVTLRELMEEVGVDAMRYFFAMRSSDSHLDFDIDLAVSHSNENPVYYVQYAHARICSMLRRAGDYDTQSSDNLDFSTIQTEKEIDLLKKIGEFPEAVADAADRLAVQRVTTYVFELASTLHSFYNAEKVLDETNLELSKARVALMKSVKATLKNALTLIGVSAPEKM</sequence>
<name>A0A4R2NMV3_9BACL</name>
<keyword evidence="16" id="KW-1185">Reference proteome</keyword>
<dbReference type="InterPro" id="IPR036695">
    <property type="entry name" value="Arg-tRNA-synth_N_sf"/>
</dbReference>
<dbReference type="SMART" id="SM01016">
    <property type="entry name" value="Arg_tRNA_synt_N"/>
    <property type="match status" value="1"/>
</dbReference>
<dbReference type="GO" id="GO:0004814">
    <property type="term" value="F:arginine-tRNA ligase activity"/>
    <property type="evidence" value="ECO:0007669"/>
    <property type="project" value="UniProtKB-UniRule"/>
</dbReference>
<dbReference type="InterPro" id="IPR009080">
    <property type="entry name" value="tRNAsynth_Ia_anticodon-bd"/>
</dbReference>
<dbReference type="SUPFAM" id="SSF47323">
    <property type="entry name" value="Anticodon-binding domain of a subclass of class I aminoacyl-tRNA synthetases"/>
    <property type="match status" value="1"/>
</dbReference>
<comment type="subcellular location">
    <subcellularLocation>
        <location evidence="1 11">Cytoplasm</location>
    </subcellularLocation>
</comment>
<evidence type="ECO:0000256" key="7">
    <source>
        <dbReference type="ARBA" id="ARBA00022840"/>
    </source>
</evidence>
<dbReference type="SUPFAM" id="SSF55190">
    <property type="entry name" value="Arginyl-tRNA synthetase (ArgRS), N-terminal 'additional' domain"/>
    <property type="match status" value="1"/>
</dbReference>
<dbReference type="PANTHER" id="PTHR11956">
    <property type="entry name" value="ARGINYL-TRNA SYNTHETASE"/>
    <property type="match status" value="1"/>
</dbReference>
<dbReference type="EMBL" id="SLXK01000033">
    <property type="protein sequence ID" value="TCP23019.1"/>
    <property type="molecule type" value="Genomic_DNA"/>
</dbReference>
<dbReference type="Proteomes" id="UP000295416">
    <property type="component" value="Unassembled WGS sequence"/>
</dbReference>
<gene>
    <name evidence="11" type="primary">argS</name>
    <name evidence="15" type="ORF">EV207_13325</name>
</gene>
<feature type="short sequence motif" description="'HIGH' region" evidence="11">
    <location>
        <begin position="132"/>
        <end position="142"/>
    </location>
</feature>
<dbReference type="Gene3D" id="1.10.730.10">
    <property type="entry name" value="Isoleucyl-tRNA Synthetase, Domain 1"/>
    <property type="match status" value="1"/>
</dbReference>